<comment type="caution">
    <text evidence="1">The sequence shown here is derived from an EMBL/GenBank/DDBJ whole genome shotgun (WGS) entry which is preliminary data.</text>
</comment>
<proteinExistence type="predicted"/>
<dbReference type="AlphaFoldDB" id="A0ABC9H4D0"/>
<keyword evidence="2" id="KW-1185">Reference proteome</keyword>
<gene>
    <name evidence="1" type="ORF">URODEC1_LOCUS122067</name>
</gene>
<dbReference type="Proteomes" id="UP001497457">
    <property type="component" value="Unassembled WGS sequence"/>
</dbReference>
<dbReference type="EMBL" id="CAXIPR030001552">
    <property type="protein sequence ID" value="CAM0148827.1"/>
    <property type="molecule type" value="Genomic_DNA"/>
</dbReference>
<evidence type="ECO:0000313" key="2">
    <source>
        <dbReference type="Proteomes" id="UP001497457"/>
    </source>
</evidence>
<reference evidence="1" key="1">
    <citation type="submission" date="2024-10" db="EMBL/GenBank/DDBJ databases">
        <authorList>
            <person name="Ryan C."/>
        </authorList>
    </citation>
    <scope>NUCLEOTIDE SEQUENCE [LARGE SCALE GENOMIC DNA]</scope>
</reference>
<name>A0ABC9H4D0_9POAL</name>
<protein>
    <submittedName>
        <fullName evidence="1">Uncharacterized protein</fullName>
    </submittedName>
</protein>
<sequence>MLSVTCSGKPSRVFRVNRNFIATTASKHTDIRNSGDSSQTRLRSLIKKLINDEYDGTTSIREHIRINRSVANEIKKFGVEVSDDFLVHSIKSTLPSEFMLNVHARDWVYDELRIISIEETSTCHFCRKSGHIQKNYPTYLKWLEKKGIKEKILGSS</sequence>
<organism evidence="1 2">
    <name type="scientific">Urochloa decumbens</name>
    <dbReference type="NCBI Taxonomy" id="240449"/>
    <lineage>
        <taxon>Eukaryota</taxon>
        <taxon>Viridiplantae</taxon>
        <taxon>Streptophyta</taxon>
        <taxon>Embryophyta</taxon>
        <taxon>Tracheophyta</taxon>
        <taxon>Spermatophyta</taxon>
        <taxon>Magnoliopsida</taxon>
        <taxon>Liliopsida</taxon>
        <taxon>Poales</taxon>
        <taxon>Poaceae</taxon>
        <taxon>PACMAD clade</taxon>
        <taxon>Panicoideae</taxon>
        <taxon>Panicodae</taxon>
        <taxon>Paniceae</taxon>
        <taxon>Melinidinae</taxon>
        <taxon>Urochloa</taxon>
    </lineage>
</organism>
<evidence type="ECO:0000313" key="1">
    <source>
        <dbReference type="EMBL" id="CAM0148827.1"/>
    </source>
</evidence>
<accession>A0ABC9H4D0</accession>